<dbReference type="InterPro" id="IPR002213">
    <property type="entry name" value="UDP_glucos_trans"/>
</dbReference>
<reference evidence="6" key="1">
    <citation type="journal article" date="2023" name="Mol. Biol. Evol.">
        <title>Third-Generation Sequencing Reveals the Adaptive Role of the Epigenome in Three Deep-Sea Polychaetes.</title>
        <authorList>
            <person name="Perez M."/>
            <person name="Aroh O."/>
            <person name="Sun Y."/>
            <person name="Lan Y."/>
            <person name="Juniper S.K."/>
            <person name="Young C.R."/>
            <person name="Angers B."/>
            <person name="Qian P.Y."/>
        </authorList>
    </citation>
    <scope>NUCLEOTIDE SEQUENCE</scope>
    <source>
        <strain evidence="6">P08H-3</strain>
    </source>
</reference>
<protein>
    <recommendedName>
        <fullName evidence="5">UDP-glucuronosyltransferase</fullName>
        <ecNumber evidence="5">2.4.1.17</ecNumber>
    </recommendedName>
</protein>
<evidence type="ECO:0000256" key="4">
    <source>
        <dbReference type="RuleBase" id="RU003718"/>
    </source>
</evidence>
<evidence type="ECO:0000256" key="5">
    <source>
        <dbReference type="RuleBase" id="RU362059"/>
    </source>
</evidence>
<dbReference type="FunFam" id="3.40.50.2000:FF:000021">
    <property type="entry name" value="UDP-glucuronosyltransferase"/>
    <property type="match status" value="1"/>
</dbReference>
<dbReference type="Proteomes" id="UP001208570">
    <property type="component" value="Unassembled WGS sequence"/>
</dbReference>
<comment type="caution">
    <text evidence="6">The sequence shown here is derived from an EMBL/GenBank/DDBJ whole genome shotgun (WGS) entry which is preliminary data.</text>
</comment>
<evidence type="ECO:0000256" key="1">
    <source>
        <dbReference type="ARBA" id="ARBA00009995"/>
    </source>
</evidence>
<evidence type="ECO:0000256" key="3">
    <source>
        <dbReference type="ARBA" id="ARBA00022679"/>
    </source>
</evidence>
<evidence type="ECO:0000256" key="2">
    <source>
        <dbReference type="ARBA" id="ARBA00022676"/>
    </source>
</evidence>
<dbReference type="CDD" id="cd03784">
    <property type="entry name" value="GT1_Gtf-like"/>
    <property type="match status" value="1"/>
</dbReference>
<evidence type="ECO:0000313" key="6">
    <source>
        <dbReference type="EMBL" id="KAK2142257.1"/>
    </source>
</evidence>
<keyword evidence="5" id="KW-0472">Membrane</keyword>
<dbReference type="Gene3D" id="3.40.50.2000">
    <property type="entry name" value="Glycogen Phosphorylase B"/>
    <property type="match status" value="1"/>
</dbReference>
<proteinExistence type="inferred from homology"/>
<dbReference type="EC" id="2.4.1.17" evidence="5"/>
<keyword evidence="2 4" id="KW-0328">Glycosyltransferase</keyword>
<dbReference type="PROSITE" id="PS00375">
    <property type="entry name" value="UDPGT"/>
    <property type="match status" value="1"/>
</dbReference>
<feature type="transmembrane region" description="Helical" evidence="5">
    <location>
        <begin position="481"/>
        <end position="507"/>
    </location>
</feature>
<keyword evidence="3 4" id="KW-0808">Transferase</keyword>
<dbReference type="PANTHER" id="PTHR48043:SF145">
    <property type="entry name" value="FI06409P-RELATED"/>
    <property type="match status" value="1"/>
</dbReference>
<accession>A0AAD9IWJ3</accession>
<name>A0AAD9IWJ3_9ANNE</name>
<organism evidence="6 7">
    <name type="scientific">Paralvinella palmiformis</name>
    <dbReference type="NCBI Taxonomy" id="53620"/>
    <lineage>
        <taxon>Eukaryota</taxon>
        <taxon>Metazoa</taxon>
        <taxon>Spiralia</taxon>
        <taxon>Lophotrochozoa</taxon>
        <taxon>Annelida</taxon>
        <taxon>Polychaeta</taxon>
        <taxon>Sedentaria</taxon>
        <taxon>Canalipalpata</taxon>
        <taxon>Terebellida</taxon>
        <taxon>Terebelliformia</taxon>
        <taxon>Alvinellidae</taxon>
        <taxon>Paralvinella</taxon>
    </lineage>
</organism>
<dbReference type="Pfam" id="PF00201">
    <property type="entry name" value="UDPGT"/>
    <property type="match status" value="1"/>
</dbReference>
<sequence>MGVKYQHQEINMLRLLVLACVCFGYSTAVKVLVLPQNMNSHILYHARIAQLLANEGHVVEMILPSSAKIPDVIKGSGVGILWYQLKNNMTFSNTKEASQMISEGIMEKWQFQQLNRKITFMRTLMKYWDEECGALIKDESIRAHLSRVRYDIAIADTTTLKCHTSLLYSMDIPVVLFGIMIMDWILRVPSLPSFVPSSMSTFGDSMSFVERLQNTFMYIMNGVVFILLTTDSLPDIDPAIPVLEVFNRCELYLLLDDISISYSRPVMPNIVYIGDAIPQPGQALPNDIEDFVQSAQDGVILVSFGSYFDYLPPEVGSKLCSVFKRLPQKVIWKQKNKTLCDADPDRMLLLDWLPQNNLLSHSKVKLFISHCGMNSILESIYHSTPIIGFPTGIDQPLNARKVVNLGLGYEMNLRDFSADELFSKISDILSDETILRNVRRASEMMRNKPDKPEKRLSYWIEHVVHYGSSHLKTKAYELNTLQFYCLDVLLVIMIIVVVTGLFFMWCLKMLSKTLMNYVSIKQKFD</sequence>
<gene>
    <name evidence="6" type="ORF">LSH36_979g01007</name>
</gene>
<dbReference type="SUPFAM" id="SSF53756">
    <property type="entry name" value="UDP-Glycosyltransferase/glycogen phosphorylase"/>
    <property type="match status" value="1"/>
</dbReference>
<dbReference type="EMBL" id="JAODUP010000979">
    <property type="protein sequence ID" value="KAK2142257.1"/>
    <property type="molecule type" value="Genomic_DNA"/>
</dbReference>
<evidence type="ECO:0000313" key="7">
    <source>
        <dbReference type="Proteomes" id="UP001208570"/>
    </source>
</evidence>
<dbReference type="GO" id="GO:0016020">
    <property type="term" value="C:membrane"/>
    <property type="evidence" value="ECO:0007669"/>
    <property type="project" value="UniProtKB-SubCell"/>
</dbReference>
<dbReference type="PANTHER" id="PTHR48043">
    <property type="entry name" value="EG:EG0003.4 PROTEIN-RELATED"/>
    <property type="match status" value="1"/>
</dbReference>
<keyword evidence="7" id="KW-1185">Reference proteome</keyword>
<dbReference type="AlphaFoldDB" id="A0AAD9IWJ3"/>
<comment type="catalytic activity">
    <reaction evidence="5">
        <text>glucuronate acceptor + UDP-alpha-D-glucuronate = acceptor beta-D-glucuronoside + UDP + H(+)</text>
        <dbReference type="Rhea" id="RHEA:21032"/>
        <dbReference type="ChEBI" id="CHEBI:15378"/>
        <dbReference type="ChEBI" id="CHEBI:58052"/>
        <dbReference type="ChEBI" id="CHEBI:58223"/>
        <dbReference type="ChEBI" id="CHEBI:132367"/>
        <dbReference type="ChEBI" id="CHEBI:132368"/>
        <dbReference type="EC" id="2.4.1.17"/>
    </reaction>
</comment>
<dbReference type="InterPro" id="IPR035595">
    <property type="entry name" value="UDP_glycos_trans_CS"/>
</dbReference>
<keyword evidence="5" id="KW-1133">Transmembrane helix</keyword>
<comment type="similarity">
    <text evidence="1 4">Belongs to the UDP-glycosyltransferase family.</text>
</comment>
<comment type="subcellular location">
    <subcellularLocation>
        <location evidence="5">Membrane</location>
        <topology evidence="5">Single-pass membrane protein</topology>
    </subcellularLocation>
</comment>
<dbReference type="InterPro" id="IPR050271">
    <property type="entry name" value="UDP-glycosyltransferase"/>
</dbReference>
<keyword evidence="5" id="KW-0812">Transmembrane</keyword>
<dbReference type="GO" id="GO:0015020">
    <property type="term" value="F:glucuronosyltransferase activity"/>
    <property type="evidence" value="ECO:0007669"/>
    <property type="project" value="UniProtKB-EC"/>
</dbReference>